<gene>
    <name evidence="1" type="ORF">OFAG_02302</name>
</gene>
<comment type="caution">
    <text evidence="1">The sequence shown here is derived from an EMBL/GenBank/DDBJ whole genome shotgun (WGS) entry which is preliminary data.</text>
</comment>
<protein>
    <submittedName>
        <fullName evidence="1">Uncharacterized protein</fullName>
    </submittedName>
</protein>
<evidence type="ECO:0000313" key="2">
    <source>
        <dbReference type="Proteomes" id="UP000003973"/>
    </source>
</evidence>
<sequence length="102" mass="11782">MNVSCRRTPSALQKVSLYARLTASFGWGANRAPIALPESGTALENENRLPVLSRFRNPDPDQPVQLRVNRFTRTDRFIKRVEFIVQRQDRAGNRRAGRKNFR</sequence>
<accession>T5LSV8</accession>
<dbReference type="EMBL" id="ACDP02000026">
    <property type="protein sequence ID" value="EQM95139.1"/>
    <property type="molecule type" value="Genomic_DNA"/>
</dbReference>
<organism evidence="1 2">
    <name type="scientific">Oxalobacter paraformigenes</name>
    <dbReference type="NCBI Taxonomy" id="556268"/>
    <lineage>
        <taxon>Bacteria</taxon>
        <taxon>Pseudomonadati</taxon>
        <taxon>Pseudomonadota</taxon>
        <taxon>Betaproteobacteria</taxon>
        <taxon>Burkholderiales</taxon>
        <taxon>Oxalobacteraceae</taxon>
        <taxon>Oxalobacter</taxon>
    </lineage>
</organism>
<reference evidence="1" key="1">
    <citation type="submission" date="2011-10" db="EMBL/GenBank/DDBJ databases">
        <title>The Genome Sequence of Oxalobacter formigenes HOxBLS.</title>
        <authorList>
            <consortium name="The Broad Institute Genome Sequencing Platform"/>
            <person name="Earl A."/>
            <person name="Ward D."/>
            <person name="Feldgarden M."/>
            <person name="Gevers D."/>
            <person name="Allison M.J."/>
            <person name="Humphrey S."/>
            <person name="Young S.K."/>
            <person name="Zeng Q."/>
            <person name="Gargeya S."/>
            <person name="Fitzgerald M."/>
            <person name="Haas B."/>
            <person name="Abouelleil A."/>
            <person name="Alvarado L."/>
            <person name="Arachchi H.M."/>
            <person name="Berlin A."/>
            <person name="Brown A."/>
            <person name="Chapman S.B."/>
            <person name="Chen Z."/>
            <person name="Dunbar C."/>
            <person name="Freedman E."/>
            <person name="Gearin G."/>
            <person name="Goldberg J."/>
            <person name="Griggs A."/>
            <person name="Gujja S."/>
            <person name="Heiman D."/>
            <person name="Howarth C."/>
            <person name="Larson L."/>
            <person name="Lui A."/>
            <person name="MacDonald P.J.P."/>
            <person name="Montmayeur A."/>
            <person name="Murphy C."/>
            <person name="Neiman D."/>
            <person name="Pearson M."/>
            <person name="Priest M."/>
            <person name="Roberts A."/>
            <person name="Saif S."/>
            <person name="Shea T."/>
            <person name="Shenoy N."/>
            <person name="Sisk P."/>
            <person name="Stolte C."/>
            <person name="Sykes S."/>
            <person name="Wortman J."/>
            <person name="Nusbaum C."/>
            <person name="Birren B."/>
        </authorList>
    </citation>
    <scope>NUCLEOTIDE SEQUENCE [LARGE SCALE GENOMIC DNA]</scope>
    <source>
        <strain evidence="1">HOxBLS</strain>
    </source>
</reference>
<keyword evidence="2" id="KW-1185">Reference proteome</keyword>
<name>T5LSV8_9BURK</name>
<dbReference type="HOGENOM" id="CLU_2274551_0_0_4"/>
<dbReference type="Proteomes" id="UP000003973">
    <property type="component" value="Unassembled WGS sequence"/>
</dbReference>
<proteinExistence type="predicted"/>
<dbReference type="AlphaFoldDB" id="T5LSV8"/>
<evidence type="ECO:0000313" key="1">
    <source>
        <dbReference type="EMBL" id="EQM95139.1"/>
    </source>
</evidence>